<proteinExistence type="predicted"/>
<organism evidence="1 2">
    <name type="scientific">Physocladia obscura</name>
    <dbReference type="NCBI Taxonomy" id="109957"/>
    <lineage>
        <taxon>Eukaryota</taxon>
        <taxon>Fungi</taxon>
        <taxon>Fungi incertae sedis</taxon>
        <taxon>Chytridiomycota</taxon>
        <taxon>Chytridiomycota incertae sedis</taxon>
        <taxon>Chytridiomycetes</taxon>
        <taxon>Chytridiales</taxon>
        <taxon>Chytriomycetaceae</taxon>
        <taxon>Physocladia</taxon>
    </lineage>
</organism>
<reference evidence="1" key="1">
    <citation type="submission" date="2020-05" db="EMBL/GenBank/DDBJ databases">
        <title>Phylogenomic resolution of chytrid fungi.</title>
        <authorList>
            <person name="Stajich J.E."/>
            <person name="Amses K."/>
            <person name="Simmons R."/>
            <person name="Seto K."/>
            <person name="Myers J."/>
            <person name="Bonds A."/>
            <person name="Quandt C.A."/>
            <person name="Barry K."/>
            <person name="Liu P."/>
            <person name="Grigoriev I."/>
            <person name="Longcore J.E."/>
            <person name="James T.Y."/>
        </authorList>
    </citation>
    <scope>NUCLEOTIDE SEQUENCE</scope>
    <source>
        <strain evidence="1">JEL0513</strain>
    </source>
</reference>
<comment type="caution">
    <text evidence="1">The sequence shown here is derived from an EMBL/GenBank/DDBJ whole genome shotgun (WGS) entry which is preliminary data.</text>
</comment>
<name>A0AAD5T0Q8_9FUNG</name>
<sequence>MPCFLCVQSKEKHQQSAAKIVADVAFSEPEVPDNKTVQLDVLPLPPITEMNAKTMSKEQLKTALSAFDGNLASIKRVERFEFFALKDFQSPFEDVVARELYRRNIIANKGEFTRNGTLRKLPSKKKHWEAVIRYIGTLIDPAKMWTQVDVLEIIKYFLPKSKEGGMNQISHTVLVTNLVAMNILEREMGGHGMWRTVGKGHPMPLGKGILPNF</sequence>
<evidence type="ECO:0000313" key="2">
    <source>
        <dbReference type="Proteomes" id="UP001211907"/>
    </source>
</evidence>
<dbReference type="EMBL" id="JADGJH010000890">
    <property type="protein sequence ID" value="KAJ3121327.1"/>
    <property type="molecule type" value="Genomic_DNA"/>
</dbReference>
<protein>
    <submittedName>
        <fullName evidence="1">Uncharacterized protein</fullName>
    </submittedName>
</protein>
<dbReference type="AlphaFoldDB" id="A0AAD5T0Q8"/>
<dbReference type="Proteomes" id="UP001211907">
    <property type="component" value="Unassembled WGS sequence"/>
</dbReference>
<accession>A0AAD5T0Q8</accession>
<keyword evidence="2" id="KW-1185">Reference proteome</keyword>
<gene>
    <name evidence="1" type="ORF">HK100_012431</name>
</gene>
<evidence type="ECO:0000313" key="1">
    <source>
        <dbReference type="EMBL" id="KAJ3121327.1"/>
    </source>
</evidence>